<keyword evidence="2" id="KW-0472">Membrane</keyword>
<protein>
    <submittedName>
        <fullName evidence="3">Uncharacterized protein</fullName>
    </submittedName>
</protein>
<keyword evidence="2" id="KW-1133">Transmembrane helix</keyword>
<sequence length="550" mass="64013">MHYFLENQRDMESRTTRVEEFEMTANASTLRRKGKSLLNGESSSQTRGEEGVHESKASPTWSNLSGDENRSVRTEILRHDEDLEGQSRPASLTREEYHVPSPSESHEEFQHDFSSYAYSHSVDLIQRRLDERREINRERERERGRGRGRSSSTCIFPFPHGFDKINPSTYQPELVSIGPYHRGKDHVLEFEERKWFFLGKILSRSRTDLSNYVGALKLQERLTRDCYSETVSMSSHDFVEMMLLDSCFVLELLRNLNHSKDMIDEDDPIFTRPWLIPILIRDLLKCENQLPYFLLDLVFSLSGGNGDIKQNPDPLPILALKSFDLVFPRRAEILNKFKPWHGKHLLDLFHSSLLPTDQVSIRIDLEEYHPSEQSIQCVTQLRPSGIKFRPRKCDSFLDINFRNRVLQIPSVTINDFTSTVLVNCVALEHYEEKKSKYFTEYVSFMNCLIDQPRDVTFLCSEGIITRFSQDDQYVADLFNTLGKNVAFNIRECYLSKIFREVESYYSSNWAAMRRTYFSSPWSFISVLSAAVLLALTMVQSIMSVLSYKSH</sequence>
<feature type="region of interest" description="Disordered" evidence="1">
    <location>
        <begin position="24"/>
        <end position="109"/>
    </location>
</feature>
<accession>A0A6N2LKE8</accession>
<feature type="compositionally biased region" description="Basic and acidic residues" evidence="1">
    <location>
        <begin position="47"/>
        <end position="56"/>
    </location>
</feature>
<dbReference type="Pfam" id="PF03140">
    <property type="entry name" value="DUF247"/>
    <property type="match status" value="1"/>
</dbReference>
<gene>
    <name evidence="3" type="ORF">SVIM_LOCUS243714</name>
</gene>
<name>A0A6N2LKE8_SALVM</name>
<evidence type="ECO:0000256" key="2">
    <source>
        <dbReference type="SAM" id="Phobius"/>
    </source>
</evidence>
<dbReference type="InterPro" id="IPR004158">
    <property type="entry name" value="DUF247_pln"/>
</dbReference>
<organism evidence="3">
    <name type="scientific">Salix viminalis</name>
    <name type="common">Common osier</name>
    <name type="synonym">Basket willow</name>
    <dbReference type="NCBI Taxonomy" id="40686"/>
    <lineage>
        <taxon>Eukaryota</taxon>
        <taxon>Viridiplantae</taxon>
        <taxon>Streptophyta</taxon>
        <taxon>Embryophyta</taxon>
        <taxon>Tracheophyta</taxon>
        <taxon>Spermatophyta</taxon>
        <taxon>Magnoliopsida</taxon>
        <taxon>eudicotyledons</taxon>
        <taxon>Gunneridae</taxon>
        <taxon>Pentapetalae</taxon>
        <taxon>rosids</taxon>
        <taxon>fabids</taxon>
        <taxon>Malpighiales</taxon>
        <taxon>Salicaceae</taxon>
        <taxon>Saliceae</taxon>
        <taxon>Salix</taxon>
    </lineage>
</organism>
<reference evidence="3" key="1">
    <citation type="submission" date="2019-03" db="EMBL/GenBank/DDBJ databases">
        <authorList>
            <person name="Mank J."/>
            <person name="Almeida P."/>
        </authorList>
    </citation>
    <scope>NUCLEOTIDE SEQUENCE</scope>
    <source>
        <strain evidence="3">78183</strain>
    </source>
</reference>
<dbReference type="PANTHER" id="PTHR31170:SF25">
    <property type="entry name" value="BNAA09G04570D PROTEIN"/>
    <property type="match status" value="1"/>
</dbReference>
<evidence type="ECO:0000256" key="1">
    <source>
        <dbReference type="SAM" id="MobiDB-lite"/>
    </source>
</evidence>
<evidence type="ECO:0000313" key="3">
    <source>
        <dbReference type="EMBL" id="VFU41424.1"/>
    </source>
</evidence>
<feature type="compositionally biased region" description="Basic and acidic residues" evidence="1">
    <location>
        <begin position="67"/>
        <end position="81"/>
    </location>
</feature>
<keyword evidence="2" id="KW-0812">Transmembrane</keyword>
<feature type="compositionally biased region" description="Polar residues" evidence="1">
    <location>
        <begin position="57"/>
        <end position="66"/>
    </location>
</feature>
<feature type="compositionally biased region" description="Basic and acidic residues" evidence="1">
    <location>
        <begin position="93"/>
        <end position="109"/>
    </location>
</feature>
<dbReference type="PANTHER" id="PTHR31170">
    <property type="entry name" value="BNAC04G53230D PROTEIN"/>
    <property type="match status" value="1"/>
</dbReference>
<feature type="transmembrane region" description="Helical" evidence="2">
    <location>
        <begin position="521"/>
        <end position="545"/>
    </location>
</feature>
<proteinExistence type="predicted"/>
<dbReference type="AlphaFoldDB" id="A0A6N2LKE8"/>
<dbReference type="EMBL" id="CAADRP010001563">
    <property type="protein sequence ID" value="VFU41424.1"/>
    <property type="molecule type" value="Genomic_DNA"/>
</dbReference>